<dbReference type="InterPro" id="IPR043128">
    <property type="entry name" value="Rev_trsase/Diguanyl_cyclase"/>
</dbReference>
<comment type="subunit">
    <text evidence="3 17">Monomer.</text>
</comment>
<dbReference type="EMBL" id="FWXV01000003">
    <property type="protein sequence ID" value="SMD10775.1"/>
    <property type="molecule type" value="Genomic_DNA"/>
</dbReference>
<protein>
    <recommendedName>
        <fullName evidence="17">DNA polymerase IV</fullName>
        <shortName evidence="17">Pol IV</shortName>
        <ecNumber evidence="17">2.7.7.7</ecNumber>
    </recommendedName>
</protein>
<dbReference type="FunFam" id="3.30.1490.100:FF:000004">
    <property type="entry name" value="DNA polymerase IV"/>
    <property type="match status" value="1"/>
</dbReference>
<dbReference type="GO" id="GO:0000287">
    <property type="term" value="F:magnesium ion binding"/>
    <property type="evidence" value="ECO:0007669"/>
    <property type="project" value="UniProtKB-UniRule"/>
</dbReference>
<evidence type="ECO:0000259" key="19">
    <source>
        <dbReference type="PROSITE" id="PS50173"/>
    </source>
</evidence>
<evidence type="ECO:0000256" key="8">
    <source>
        <dbReference type="ARBA" id="ARBA00022705"/>
    </source>
</evidence>
<evidence type="ECO:0000256" key="9">
    <source>
        <dbReference type="ARBA" id="ARBA00022723"/>
    </source>
</evidence>
<feature type="binding site" evidence="17">
    <location>
        <position position="34"/>
    </location>
    <ligand>
        <name>Mg(2+)</name>
        <dbReference type="ChEBI" id="CHEBI:18420"/>
    </ligand>
</feature>
<evidence type="ECO:0000256" key="3">
    <source>
        <dbReference type="ARBA" id="ARBA00011245"/>
    </source>
</evidence>
<dbReference type="GO" id="GO:0006281">
    <property type="term" value="P:DNA repair"/>
    <property type="evidence" value="ECO:0007669"/>
    <property type="project" value="UniProtKB-UniRule"/>
</dbReference>
<reference evidence="20 21" key="1">
    <citation type="submission" date="2017-04" db="EMBL/GenBank/DDBJ databases">
        <authorList>
            <person name="Afonso C.L."/>
            <person name="Miller P.J."/>
            <person name="Scott M.A."/>
            <person name="Spackman E."/>
            <person name="Goraichik I."/>
            <person name="Dimitrov K.M."/>
            <person name="Suarez D.L."/>
            <person name="Swayne D.E."/>
        </authorList>
    </citation>
    <scope>NUCLEOTIDE SEQUENCE [LARGE SCALE GENOMIC DNA]</scope>
    <source>
        <strain evidence="20 21">DSM 43828</strain>
    </source>
</reference>
<evidence type="ECO:0000256" key="11">
    <source>
        <dbReference type="ARBA" id="ARBA00022842"/>
    </source>
</evidence>
<keyword evidence="6 17" id="KW-0808">Transferase</keyword>
<evidence type="ECO:0000256" key="12">
    <source>
        <dbReference type="ARBA" id="ARBA00022932"/>
    </source>
</evidence>
<evidence type="ECO:0000256" key="14">
    <source>
        <dbReference type="ARBA" id="ARBA00023204"/>
    </source>
</evidence>
<dbReference type="GO" id="GO:0003684">
    <property type="term" value="F:damaged DNA binding"/>
    <property type="evidence" value="ECO:0007669"/>
    <property type="project" value="InterPro"/>
</dbReference>
<keyword evidence="8 17" id="KW-0235">DNA replication</keyword>
<evidence type="ECO:0000313" key="21">
    <source>
        <dbReference type="Proteomes" id="UP000192674"/>
    </source>
</evidence>
<dbReference type="OrthoDB" id="9808813at2"/>
<dbReference type="InterPro" id="IPR036775">
    <property type="entry name" value="DNA_pol_Y-fam_lit_finger_sf"/>
</dbReference>
<dbReference type="PANTHER" id="PTHR11076">
    <property type="entry name" value="DNA REPAIR POLYMERASE UMUC / TRANSFERASE FAMILY MEMBER"/>
    <property type="match status" value="1"/>
</dbReference>
<keyword evidence="4 17" id="KW-0515">Mutator protein</keyword>
<keyword evidence="11 17" id="KW-0460">Magnesium</keyword>
<dbReference type="Pfam" id="PF11799">
    <property type="entry name" value="IMS_C"/>
    <property type="match status" value="1"/>
</dbReference>
<evidence type="ECO:0000256" key="6">
    <source>
        <dbReference type="ARBA" id="ARBA00022679"/>
    </source>
</evidence>
<dbReference type="GO" id="GO:0042276">
    <property type="term" value="P:error-prone translesion synthesis"/>
    <property type="evidence" value="ECO:0007669"/>
    <property type="project" value="TreeGrafter"/>
</dbReference>
<dbReference type="AlphaFoldDB" id="A0A1Y5XQ21"/>
<proteinExistence type="inferred from homology"/>
<evidence type="ECO:0000313" key="20">
    <source>
        <dbReference type="EMBL" id="SMD10775.1"/>
    </source>
</evidence>
<dbReference type="FunFam" id="3.40.1170.60:FF:000001">
    <property type="entry name" value="DNA polymerase IV"/>
    <property type="match status" value="1"/>
</dbReference>
<dbReference type="InterPro" id="IPR043502">
    <property type="entry name" value="DNA/RNA_pol_sf"/>
</dbReference>
<evidence type="ECO:0000256" key="13">
    <source>
        <dbReference type="ARBA" id="ARBA00023125"/>
    </source>
</evidence>
<name>A0A1Y5XQ21_KIBAR</name>
<keyword evidence="14 17" id="KW-0234">DNA repair</keyword>
<dbReference type="Gene3D" id="3.40.1170.60">
    <property type="match status" value="1"/>
</dbReference>
<dbReference type="GO" id="GO:0006261">
    <property type="term" value="P:DNA-templated DNA replication"/>
    <property type="evidence" value="ECO:0007669"/>
    <property type="project" value="UniProtKB-UniRule"/>
</dbReference>
<comment type="subcellular location">
    <subcellularLocation>
        <location evidence="1 17">Cytoplasm</location>
    </subcellularLocation>
</comment>
<comment type="function">
    <text evidence="15 17">Poorly processive, error-prone DNA polymerase involved in untargeted mutagenesis. Copies undamaged DNA at stalled replication forks, which arise in vivo from mismatched or misaligned primer ends. These misaligned primers can be extended by PolIV. Exhibits no 3'-5' exonuclease (proofreading) activity. May be involved in translesional synthesis, in conjunction with the beta clamp from PolIII.</text>
</comment>
<sequence>MGRSGDLPRGLVDRFVARDGVWPDDTGCSILHVDMDAFYASVEIRERPELKDKPVVVGGIGNRGVVSSANYIARKYGVRSAMPTSRARRLCPHAVYVSPTFGLYQEVSRGVLGIFRDITPLVEPLSLDEAFLDVSGALRRMGMTSGQIGQLIRERVEAEHGITCSVGVAPTKFVAKLASGLCKPDGMLVVPKASVLEFLHPLPVSALWGVGKKTAERLADVGLERVADVAAAPLPRLRRIIGNALAEHLHPLAHGYDDRSVEPESVDKSVGAEETFEVDHWDRELLKRELLRLSDKTAAALRRRELRGRTVSIKVRFADFTTISRSRTLLVPTDVTQEIFKVACQLLVEQTPPGAVRLIGVRMEQLTTEGGEQLLLDAPESGWREADQAADRARAKFGTAAIRPASLLGESPDRSGATEPRPDRSPT</sequence>
<accession>A0A1Y5XQ21</accession>
<evidence type="ECO:0000256" key="10">
    <source>
        <dbReference type="ARBA" id="ARBA00022763"/>
    </source>
</evidence>
<dbReference type="GO" id="GO:0009432">
    <property type="term" value="P:SOS response"/>
    <property type="evidence" value="ECO:0007669"/>
    <property type="project" value="TreeGrafter"/>
</dbReference>
<comment type="similarity">
    <text evidence="2 17">Belongs to the DNA polymerase type-Y family.</text>
</comment>
<gene>
    <name evidence="17" type="primary">dinB</name>
    <name evidence="20" type="ORF">SAMN05661093_04686</name>
</gene>
<evidence type="ECO:0000256" key="2">
    <source>
        <dbReference type="ARBA" id="ARBA00010945"/>
    </source>
</evidence>
<dbReference type="NCBIfam" id="NF002882">
    <property type="entry name" value="PRK03348.1"/>
    <property type="match status" value="1"/>
</dbReference>
<keyword evidence="10 17" id="KW-0227">DNA damage</keyword>
<keyword evidence="9 17" id="KW-0479">Metal-binding</keyword>
<dbReference type="PROSITE" id="PS50173">
    <property type="entry name" value="UMUC"/>
    <property type="match status" value="1"/>
</dbReference>
<feature type="active site" evidence="17">
    <location>
        <position position="129"/>
    </location>
</feature>
<evidence type="ECO:0000256" key="15">
    <source>
        <dbReference type="ARBA" id="ARBA00025589"/>
    </source>
</evidence>
<dbReference type="EC" id="2.7.7.7" evidence="17"/>
<dbReference type="GO" id="GO:0003887">
    <property type="term" value="F:DNA-directed DNA polymerase activity"/>
    <property type="evidence" value="ECO:0007669"/>
    <property type="project" value="UniProtKB-UniRule"/>
</dbReference>
<dbReference type="SUPFAM" id="SSF100879">
    <property type="entry name" value="Lesion bypass DNA polymerase (Y-family), little finger domain"/>
    <property type="match status" value="1"/>
</dbReference>
<dbReference type="Pfam" id="PF00817">
    <property type="entry name" value="IMS"/>
    <property type="match status" value="1"/>
</dbReference>
<dbReference type="Proteomes" id="UP000192674">
    <property type="component" value="Unassembled WGS sequence"/>
</dbReference>
<feature type="region of interest" description="Disordered" evidence="18">
    <location>
        <begin position="401"/>
        <end position="427"/>
    </location>
</feature>
<dbReference type="InterPro" id="IPR022880">
    <property type="entry name" value="DNApol_IV"/>
</dbReference>
<keyword evidence="21" id="KW-1185">Reference proteome</keyword>
<feature type="domain" description="UmuC" evidence="19">
    <location>
        <begin position="30"/>
        <end position="211"/>
    </location>
</feature>
<dbReference type="InterPro" id="IPR017961">
    <property type="entry name" value="DNA_pol_Y-fam_little_finger"/>
</dbReference>
<dbReference type="InterPro" id="IPR001126">
    <property type="entry name" value="UmuC"/>
</dbReference>
<evidence type="ECO:0000256" key="18">
    <source>
        <dbReference type="SAM" id="MobiDB-lite"/>
    </source>
</evidence>
<dbReference type="NCBIfam" id="NF002751">
    <property type="entry name" value="PRK02794.1"/>
    <property type="match status" value="1"/>
</dbReference>
<feature type="site" description="Substrate discrimination" evidence="17">
    <location>
        <position position="39"/>
    </location>
</feature>
<dbReference type="Gene3D" id="3.30.1490.100">
    <property type="entry name" value="DNA polymerase, Y-family, little finger domain"/>
    <property type="match status" value="1"/>
</dbReference>
<evidence type="ECO:0000256" key="7">
    <source>
        <dbReference type="ARBA" id="ARBA00022695"/>
    </source>
</evidence>
<evidence type="ECO:0000256" key="5">
    <source>
        <dbReference type="ARBA" id="ARBA00022490"/>
    </source>
</evidence>
<dbReference type="Pfam" id="PF11798">
    <property type="entry name" value="IMS_HHH"/>
    <property type="match status" value="1"/>
</dbReference>
<dbReference type="HAMAP" id="MF_01113">
    <property type="entry name" value="DNApol_IV"/>
    <property type="match status" value="1"/>
</dbReference>
<dbReference type="CDD" id="cd03586">
    <property type="entry name" value="PolY_Pol_IV_kappa"/>
    <property type="match status" value="1"/>
</dbReference>
<keyword evidence="13 17" id="KW-0238">DNA-binding</keyword>
<comment type="catalytic activity">
    <reaction evidence="16 17">
        <text>DNA(n) + a 2'-deoxyribonucleoside 5'-triphosphate = DNA(n+1) + diphosphate</text>
        <dbReference type="Rhea" id="RHEA:22508"/>
        <dbReference type="Rhea" id="RHEA-COMP:17339"/>
        <dbReference type="Rhea" id="RHEA-COMP:17340"/>
        <dbReference type="ChEBI" id="CHEBI:33019"/>
        <dbReference type="ChEBI" id="CHEBI:61560"/>
        <dbReference type="ChEBI" id="CHEBI:173112"/>
        <dbReference type="EC" id="2.7.7.7"/>
    </reaction>
</comment>
<organism evidence="20 21">
    <name type="scientific">Kibdelosporangium aridum</name>
    <dbReference type="NCBI Taxonomy" id="2030"/>
    <lineage>
        <taxon>Bacteria</taxon>
        <taxon>Bacillati</taxon>
        <taxon>Actinomycetota</taxon>
        <taxon>Actinomycetes</taxon>
        <taxon>Pseudonocardiales</taxon>
        <taxon>Pseudonocardiaceae</taxon>
        <taxon>Kibdelosporangium</taxon>
    </lineage>
</organism>
<dbReference type="InterPro" id="IPR024728">
    <property type="entry name" value="PolY_HhH_motif"/>
</dbReference>
<keyword evidence="12 17" id="KW-0239">DNA-directed DNA polymerase</keyword>
<dbReference type="NCBIfam" id="NF003015">
    <property type="entry name" value="PRK03858.1"/>
    <property type="match status" value="1"/>
</dbReference>
<keyword evidence="7 17" id="KW-0548">Nucleotidyltransferase</keyword>
<dbReference type="GO" id="GO:0005829">
    <property type="term" value="C:cytosol"/>
    <property type="evidence" value="ECO:0007669"/>
    <property type="project" value="TreeGrafter"/>
</dbReference>
<keyword evidence="5 17" id="KW-0963">Cytoplasm</keyword>
<dbReference type="PANTHER" id="PTHR11076:SF33">
    <property type="entry name" value="DNA POLYMERASE KAPPA"/>
    <property type="match status" value="1"/>
</dbReference>
<evidence type="ECO:0000256" key="1">
    <source>
        <dbReference type="ARBA" id="ARBA00004496"/>
    </source>
</evidence>
<comment type="cofactor">
    <cofactor evidence="17">
        <name>Mg(2+)</name>
        <dbReference type="ChEBI" id="CHEBI:18420"/>
    </cofactor>
    <text evidence="17">Binds 2 magnesium ions per subunit.</text>
</comment>
<dbReference type="Gene3D" id="1.10.150.20">
    <property type="entry name" value="5' to 3' exonuclease, C-terminal subdomain"/>
    <property type="match status" value="1"/>
</dbReference>
<dbReference type="Gene3D" id="3.30.70.270">
    <property type="match status" value="1"/>
</dbReference>
<dbReference type="NCBIfam" id="NF002677">
    <property type="entry name" value="PRK02406.1"/>
    <property type="match status" value="1"/>
</dbReference>
<feature type="binding site" evidence="17">
    <location>
        <position position="128"/>
    </location>
    <ligand>
        <name>Mg(2+)</name>
        <dbReference type="ChEBI" id="CHEBI:18420"/>
    </ligand>
</feature>
<dbReference type="RefSeq" id="WP_084428859.1">
    <property type="nucleotide sequence ID" value="NZ_FWXV01000003.1"/>
</dbReference>
<dbReference type="SUPFAM" id="SSF56672">
    <property type="entry name" value="DNA/RNA polymerases"/>
    <property type="match status" value="1"/>
</dbReference>
<evidence type="ECO:0000256" key="17">
    <source>
        <dbReference type="HAMAP-Rule" id="MF_01113"/>
    </source>
</evidence>
<evidence type="ECO:0000256" key="16">
    <source>
        <dbReference type="ARBA" id="ARBA00049244"/>
    </source>
</evidence>
<dbReference type="InterPro" id="IPR050116">
    <property type="entry name" value="DNA_polymerase-Y"/>
</dbReference>
<evidence type="ECO:0000256" key="4">
    <source>
        <dbReference type="ARBA" id="ARBA00022457"/>
    </source>
</evidence>